<evidence type="ECO:0000313" key="2">
    <source>
        <dbReference type="EMBL" id="OGM05639.1"/>
    </source>
</evidence>
<reference evidence="2 3" key="1">
    <citation type="journal article" date="2016" name="Nat. Commun.">
        <title>Thousands of microbial genomes shed light on interconnected biogeochemical processes in an aquifer system.</title>
        <authorList>
            <person name="Anantharaman K."/>
            <person name="Brown C.T."/>
            <person name="Hug L.A."/>
            <person name="Sharon I."/>
            <person name="Castelle C.J."/>
            <person name="Probst A.J."/>
            <person name="Thomas B.C."/>
            <person name="Singh A."/>
            <person name="Wilkins M.J."/>
            <person name="Karaoz U."/>
            <person name="Brodie E.L."/>
            <person name="Williams K.H."/>
            <person name="Hubbard S.S."/>
            <person name="Banfield J.F."/>
        </authorList>
    </citation>
    <scope>NUCLEOTIDE SEQUENCE [LARGE SCALE GENOMIC DNA]</scope>
</reference>
<dbReference type="CDD" id="cd07043">
    <property type="entry name" value="STAS_anti-anti-sigma_factors"/>
    <property type="match status" value="1"/>
</dbReference>
<sequence>MITAKFENMGTYGIISVEGEVNILNNNEFKSIFNEAFNAGQYKIVVNFSKTTYIDSSAISVIISARNTIVSKNGVITFCNLPVTIEKVFGIIGFKGVVNFFKTIEEAVAFIESK</sequence>
<dbReference type="STRING" id="1817813.A2008_06530"/>
<dbReference type="GO" id="GO:0043856">
    <property type="term" value="F:anti-sigma factor antagonist activity"/>
    <property type="evidence" value="ECO:0007669"/>
    <property type="project" value="TreeGrafter"/>
</dbReference>
<comment type="caution">
    <text evidence="2">The sequence shown here is derived from an EMBL/GenBank/DDBJ whole genome shotgun (WGS) entry which is preliminary data.</text>
</comment>
<accession>A0A1F7WT22</accession>
<dbReference type="EMBL" id="MGFH01000106">
    <property type="protein sequence ID" value="OGM05639.1"/>
    <property type="molecule type" value="Genomic_DNA"/>
</dbReference>
<dbReference type="Gene3D" id="3.30.750.24">
    <property type="entry name" value="STAS domain"/>
    <property type="match status" value="1"/>
</dbReference>
<dbReference type="InterPro" id="IPR036513">
    <property type="entry name" value="STAS_dom_sf"/>
</dbReference>
<proteinExistence type="predicted"/>
<dbReference type="PROSITE" id="PS50801">
    <property type="entry name" value="STAS"/>
    <property type="match status" value="1"/>
</dbReference>
<dbReference type="PANTHER" id="PTHR33495">
    <property type="entry name" value="ANTI-SIGMA FACTOR ANTAGONIST TM_1081-RELATED-RELATED"/>
    <property type="match status" value="1"/>
</dbReference>
<dbReference type="InterPro" id="IPR002645">
    <property type="entry name" value="STAS_dom"/>
</dbReference>
<feature type="domain" description="STAS" evidence="1">
    <location>
        <begin position="14"/>
        <end position="111"/>
    </location>
</feature>
<dbReference type="PANTHER" id="PTHR33495:SF2">
    <property type="entry name" value="ANTI-SIGMA FACTOR ANTAGONIST TM_1081-RELATED"/>
    <property type="match status" value="1"/>
</dbReference>
<evidence type="ECO:0000313" key="3">
    <source>
        <dbReference type="Proteomes" id="UP000178735"/>
    </source>
</evidence>
<dbReference type="AlphaFoldDB" id="A0A1F7WT22"/>
<dbReference type="Pfam" id="PF01740">
    <property type="entry name" value="STAS"/>
    <property type="match status" value="1"/>
</dbReference>
<dbReference type="SUPFAM" id="SSF52091">
    <property type="entry name" value="SpoIIaa-like"/>
    <property type="match status" value="1"/>
</dbReference>
<dbReference type="Proteomes" id="UP000178735">
    <property type="component" value="Unassembled WGS sequence"/>
</dbReference>
<name>A0A1F7WT22_9BACT</name>
<evidence type="ECO:0000259" key="1">
    <source>
        <dbReference type="PROSITE" id="PS50801"/>
    </source>
</evidence>
<organism evidence="2 3">
    <name type="scientific">Candidatus Wallbacteria bacterium GWC2_49_35</name>
    <dbReference type="NCBI Taxonomy" id="1817813"/>
    <lineage>
        <taxon>Bacteria</taxon>
        <taxon>Candidatus Walliibacteriota</taxon>
    </lineage>
</organism>
<protein>
    <recommendedName>
        <fullName evidence="1">STAS domain-containing protein</fullName>
    </recommendedName>
</protein>
<gene>
    <name evidence="2" type="ORF">A2008_06530</name>
</gene>